<evidence type="ECO:0000313" key="2">
    <source>
        <dbReference type="EMBL" id="KAJ1210558.1"/>
    </source>
</evidence>
<gene>
    <name evidence="2" type="ORF">NDU88_005921</name>
</gene>
<evidence type="ECO:0000256" key="1">
    <source>
        <dbReference type="SAM" id="MobiDB-lite"/>
    </source>
</evidence>
<accession>A0AAV7W953</accession>
<organism evidence="2 3">
    <name type="scientific">Pleurodeles waltl</name>
    <name type="common">Iberian ribbed newt</name>
    <dbReference type="NCBI Taxonomy" id="8319"/>
    <lineage>
        <taxon>Eukaryota</taxon>
        <taxon>Metazoa</taxon>
        <taxon>Chordata</taxon>
        <taxon>Craniata</taxon>
        <taxon>Vertebrata</taxon>
        <taxon>Euteleostomi</taxon>
        <taxon>Amphibia</taxon>
        <taxon>Batrachia</taxon>
        <taxon>Caudata</taxon>
        <taxon>Salamandroidea</taxon>
        <taxon>Salamandridae</taxon>
        <taxon>Pleurodelinae</taxon>
        <taxon>Pleurodeles</taxon>
    </lineage>
</organism>
<reference evidence="2" key="1">
    <citation type="journal article" date="2022" name="bioRxiv">
        <title>Sequencing and chromosome-scale assembly of the giantPleurodeles waltlgenome.</title>
        <authorList>
            <person name="Brown T."/>
            <person name="Elewa A."/>
            <person name="Iarovenko S."/>
            <person name="Subramanian E."/>
            <person name="Araus A.J."/>
            <person name="Petzold A."/>
            <person name="Susuki M."/>
            <person name="Suzuki K.-i.T."/>
            <person name="Hayashi T."/>
            <person name="Toyoda A."/>
            <person name="Oliveira C."/>
            <person name="Osipova E."/>
            <person name="Leigh N.D."/>
            <person name="Simon A."/>
            <person name="Yun M.H."/>
        </authorList>
    </citation>
    <scope>NUCLEOTIDE SEQUENCE</scope>
    <source>
        <strain evidence="2">20211129_DDA</strain>
        <tissue evidence="2">Liver</tissue>
    </source>
</reference>
<name>A0AAV7W953_PLEWA</name>
<feature type="region of interest" description="Disordered" evidence="1">
    <location>
        <begin position="35"/>
        <end position="64"/>
    </location>
</feature>
<dbReference type="AlphaFoldDB" id="A0AAV7W953"/>
<dbReference type="Proteomes" id="UP001066276">
    <property type="component" value="Chromosome 1_2"/>
</dbReference>
<comment type="caution">
    <text evidence="2">The sequence shown here is derived from an EMBL/GenBank/DDBJ whole genome shotgun (WGS) entry which is preliminary data.</text>
</comment>
<dbReference type="EMBL" id="JANPWB010000002">
    <property type="protein sequence ID" value="KAJ1210558.1"/>
    <property type="molecule type" value="Genomic_DNA"/>
</dbReference>
<keyword evidence="3" id="KW-1185">Reference proteome</keyword>
<protein>
    <submittedName>
        <fullName evidence="2">Uncharacterized protein</fullName>
    </submittedName>
</protein>
<feature type="compositionally biased region" description="Basic and acidic residues" evidence="1">
    <location>
        <begin position="42"/>
        <end position="56"/>
    </location>
</feature>
<proteinExistence type="predicted"/>
<sequence length="128" mass="13877">MDFQSFAALHHLPCVRSPLSAVPGRPHATLQRCSATPAVYSERSHTMPKSRSETPRYPDSPAPQLGADLRRSLKCADAIIQDCCSASVRPCILTRPARLACVVLTEVILSACTSAILCHNLHQALTPF</sequence>
<evidence type="ECO:0000313" key="3">
    <source>
        <dbReference type="Proteomes" id="UP001066276"/>
    </source>
</evidence>